<dbReference type="NCBIfam" id="TIGR00795">
    <property type="entry name" value="lctP"/>
    <property type="match status" value="1"/>
</dbReference>
<feature type="transmembrane region" description="Helical" evidence="8">
    <location>
        <begin position="12"/>
        <end position="33"/>
    </location>
</feature>
<sequence>MWQQVYDPLHSTVLSALVAAAPIILFLLSLTVFKLTGIKSALLSLAAALGIGIFVFGLPVSAGAGSILYGFLAGMWPIGWIVLMAVWLYRISVRAGNFDIVRSSVSAISTDQRIQMLLIAFCFGGFLEGAAGFGIPIAIAAALLVNLGFNPLKASMFALIANAASGAYGAIGIPVTTAANYGNIDLAGLSIDIVPVLQIFSMLIPVLMVAIQDGVRGVREVGPVALLIGAVFSGGQSAILFFLGSPELVDIIPPLLALVVLALMMRVWQPKNIYREPTAPTLEEVQEQGAVKHTAGEILNAWSPFVYLSVAILLWSTALKPVFAKAVKPGESDGLLGFSTILFNIPGVHGVIEQAAPIVTKPTPVKAVFTWNILGASGTAILVAVLVTVLFSKISWKAAFEELGGTWKQLWLPILMICLVMALANVMNYAGMISSIALAASAAGAFFPLISPVIGWIGVFVTGSVTNNNVLFAGLQSATAHQINVNPTLLVASNTAGGVMGKIVSPQSIAIAAAAVNSAGQESKITSMSIKYSAILLVLVCVWVYLLSLVMAR</sequence>
<organism evidence="9 10">
    <name type="scientific">Rothia aeria</name>
    <dbReference type="NCBI Taxonomy" id="172042"/>
    <lineage>
        <taxon>Bacteria</taxon>
        <taxon>Bacillati</taxon>
        <taxon>Actinomycetota</taxon>
        <taxon>Actinomycetes</taxon>
        <taxon>Micrococcales</taxon>
        <taxon>Micrococcaceae</taxon>
        <taxon>Rothia</taxon>
    </lineage>
</organism>
<feature type="transmembrane region" description="Helical" evidence="8">
    <location>
        <begin position="436"/>
        <end position="461"/>
    </location>
</feature>
<dbReference type="AlphaFoldDB" id="A0A2Z5QYV5"/>
<evidence type="ECO:0000256" key="3">
    <source>
        <dbReference type="ARBA" id="ARBA00022448"/>
    </source>
</evidence>
<dbReference type="RefSeq" id="WP_128087619.1">
    <property type="nucleotide sequence ID" value="NZ_CBDEQU010000017.1"/>
</dbReference>
<evidence type="ECO:0000256" key="8">
    <source>
        <dbReference type="RuleBase" id="RU365092"/>
    </source>
</evidence>
<evidence type="ECO:0000256" key="5">
    <source>
        <dbReference type="ARBA" id="ARBA00022692"/>
    </source>
</evidence>
<evidence type="ECO:0000256" key="1">
    <source>
        <dbReference type="ARBA" id="ARBA00004651"/>
    </source>
</evidence>
<feature type="transmembrane region" description="Helical" evidence="8">
    <location>
        <begin position="251"/>
        <end position="268"/>
    </location>
</feature>
<feature type="transmembrane region" description="Helical" evidence="8">
    <location>
        <begin position="532"/>
        <end position="552"/>
    </location>
</feature>
<dbReference type="GeneID" id="93861158"/>
<accession>A0A2Z5QYV5</accession>
<keyword evidence="3 8" id="KW-0813">Transport</keyword>
<dbReference type="PANTHER" id="PTHR30003:SF5">
    <property type="entry name" value="L-LACTATE PERMEASE"/>
    <property type="match status" value="1"/>
</dbReference>
<feature type="transmembrane region" description="Helical" evidence="8">
    <location>
        <begin position="193"/>
        <end position="212"/>
    </location>
</feature>
<feature type="transmembrane region" description="Helical" evidence="8">
    <location>
        <begin position="410"/>
        <end position="430"/>
    </location>
</feature>
<reference evidence="9 10" key="1">
    <citation type="submission" date="2016-10" db="EMBL/GenBank/DDBJ databases">
        <title>Genome sequence of Rothia aeria strain JCM11412.</title>
        <authorList>
            <person name="Nambu T."/>
        </authorList>
    </citation>
    <scope>NUCLEOTIDE SEQUENCE [LARGE SCALE GENOMIC DNA]</scope>
    <source>
        <strain evidence="9 10">JCM 11412</strain>
    </source>
</reference>
<comment type="subcellular location">
    <subcellularLocation>
        <location evidence="1 8">Cell membrane</location>
        <topology evidence="1 8">Multi-pass membrane protein</topology>
    </subcellularLocation>
</comment>
<feature type="transmembrane region" description="Helical" evidence="8">
    <location>
        <begin position="335"/>
        <end position="356"/>
    </location>
</feature>
<evidence type="ECO:0000313" key="9">
    <source>
        <dbReference type="EMBL" id="BAV87648.1"/>
    </source>
</evidence>
<evidence type="ECO:0000313" key="10">
    <source>
        <dbReference type="Proteomes" id="UP000250241"/>
    </source>
</evidence>
<dbReference type="Proteomes" id="UP000250241">
    <property type="component" value="Chromosome"/>
</dbReference>
<evidence type="ECO:0000256" key="2">
    <source>
        <dbReference type="ARBA" id="ARBA00010100"/>
    </source>
</evidence>
<keyword evidence="6 8" id="KW-1133">Transmembrane helix</keyword>
<evidence type="ECO:0000256" key="7">
    <source>
        <dbReference type="ARBA" id="ARBA00023136"/>
    </source>
</evidence>
<comment type="function">
    <text evidence="8">Uptake of L-lactate across the membrane. Can also transport D-lactate and glycolate.</text>
</comment>
<gene>
    <name evidence="9" type="ORF">RA11412_1349</name>
</gene>
<evidence type="ECO:0000256" key="4">
    <source>
        <dbReference type="ARBA" id="ARBA00022475"/>
    </source>
</evidence>
<feature type="transmembrane region" description="Helical" evidence="8">
    <location>
        <begin position="67"/>
        <end position="89"/>
    </location>
</feature>
<feature type="transmembrane region" description="Helical" evidence="8">
    <location>
        <begin position="224"/>
        <end position="244"/>
    </location>
</feature>
<proteinExistence type="inferred from homology"/>
<dbReference type="Pfam" id="PF02652">
    <property type="entry name" value="Lactate_perm"/>
    <property type="match status" value="1"/>
</dbReference>
<feature type="transmembrane region" description="Helical" evidence="8">
    <location>
        <begin position="305"/>
        <end position="323"/>
    </location>
</feature>
<evidence type="ECO:0000256" key="6">
    <source>
        <dbReference type="ARBA" id="ARBA00022989"/>
    </source>
</evidence>
<feature type="transmembrane region" description="Helical" evidence="8">
    <location>
        <begin position="368"/>
        <end position="390"/>
    </location>
</feature>
<dbReference type="InterPro" id="IPR003804">
    <property type="entry name" value="Lactate_perm"/>
</dbReference>
<dbReference type="EMBL" id="AP017895">
    <property type="protein sequence ID" value="BAV87648.1"/>
    <property type="molecule type" value="Genomic_DNA"/>
</dbReference>
<comment type="similarity">
    <text evidence="2 8">Belongs to the lactate permease family.</text>
</comment>
<feature type="transmembrane region" description="Helical" evidence="8">
    <location>
        <begin position="40"/>
        <end position="61"/>
    </location>
</feature>
<dbReference type="GO" id="GO:0005886">
    <property type="term" value="C:plasma membrane"/>
    <property type="evidence" value="ECO:0007669"/>
    <property type="project" value="UniProtKB-SubCell"/>
</dbReference>
<keyword evidence="10" id="KW-1185">Reference proteome</keyword>
<dbReference type="PANTHER" id="PTHR30003">
    <property type="entry name" value="L-LACTATE PERMEASE"/>
    <property type="match status" value="1"/>
</dbReference>
<keyword evidence="7 8" id="KW-0472">Membrane</keyword>
<dbReference type="KEGG" id="raj:RA11412_1349"/>
<feature type="transmembrane region" description="Helical" evidence="8">
    <location>
        <begin position="157"/>
        <end position="181"/>
    </location>
</feature>
<dbReference type="GO" id="GO:0015129">
    <property type="term" value="F:lactate transmembrane transporter activity"/>
    <property type="evidence" value="ECO:0007669"/>
    <property type="project" value="UniProtKB-UniRule"/>
</dbReference>
<name>A0A2Z5QYV5_9MICC</name>
<keyword evidence="4 8" id="KW-1003">Cell membrane</keyword>
<dbReference type="GO" id="GO:0015295">
    <property type="term" value="F:solute:proton symporter activity"/>
    <property type="evidence" value="ECO:0007669"/>
    <property type="project" value="TreeGrafter"/>
</dbReference>
<protein>
    <recommendedName>
        <fullName evidence="8">L-lactate permease</fullName>
    </recommendedName>
</protein>
<keyword evidence="5 8" id="KW-0812">Transmembrane</keyword>
<feature type="transmembrane region" description="Helical" evidence="8">
    <location>
        <begin position="117"/>
        <end position="145"/>
    </location>
</feature>